<reference evidence="2 3" key="1">
    <citation type="submission" date="2018-09" db="EMBL/GenBank/DDBJ databases">
        <title>Paenibacillus SK2017-BO5.</title>
        <authorList>
            <person name="Piskunova J.V."/>
            <person name="Dubiley S.A."/>
            <person name="Severinov K.V."/>
        </authorList>
    </citation>
    <scope>NUCLEOTIDE SEQUENCE [LARGE SCALE GENOMIC DNA]</scope>
    <source>
        <strain evidence="2 3">BO5</strain>
    </source>
</reference>
<proteinExistence type="predicted"/>
<dbReference type="EMBL" id="QYZD01000002">
    <property type="protein sequence ID" value="RJG25918.1"/>
    <property type="molecule type" value="Genomic_DNA"/>
</dbReference>
<sequence length="150" mass="16306">MKKTILSLTAVLAIFASVPVYASPVVDSASEVSVNEVVSVKPTINIMYQSKEPGNDVYIYDGSYPMPEIIISKLSPGESKVVEYVKLRKGQKLWIDATCGKTLADGSTIIGYSNDKIEITADKDGYYLVEVSAPNSDVKEYRIVAEFGIG</sequence>
<dbReference type="OrthoDB" id="2672664at2"/>
<dbReference type="RefSeq" id="WP_119790824.1">
    <property type="nucleotide sequence ID" value="NZ_QYZD01000002.1"/>
</dbReference>
<evidence type="ECO:0000313" key="2">
    <source>
        <dbReference type="EMBL" id="RJG25918.1"/>
    </source>
</evidence>
<keyword evidence="1" id="KW-0732">Signal</keyword>
<protein>
    <submittedName>
        <fullName evidence="2">Small-conductance mechanosensitive channel</fullName>
    </submittedName>
</protein>
<evidence type="ECO:0000313" key="3">
    <source>
        <dbReference type="Proteomes" id="UP000266177"/>
    </source>
</evidence>
<accession>A0A3A3GQX4</accession>
<evidence type="ECO:0000256" key="1">
    <source>
        <dbReference type="SAM" id="SignalP"/>
    </source>
</evidence>
<comment type="caution">
    <text evidence="2">The sequence shown here is derived from an EMBL/GenBank/DDBJ whole genome shotgun (WGS) entry which is preliminary data.</text>
</comment>
<dbReference type="AlphaFoldDB" id="A0A3A3GQX4"/>
<feature type="signal peptide" evidence="1">
    <location>
        <begin position="1"/>
        <end position="22"/>
    </location>
</feature>
<dbReference type="Proteomes" id="UP000266177">
    <property type="component" value="Unassembled WGS sequence"/>
</dbReference>
<gene>
    <name evidence="2" type="ORF">DQX05_03180</name>
</gene>
<organism evidence="2 3">
    <name type="scientific">Paenibacillus thiaminolyticus</name>
    <name type="common">Bacillus thiaminolyticus</name>
    <dbReference type="NCBI Taxonomy" id="49283"/>
    <lineage>
        <taxon>Bacteria</taxon>
        <taxon>Bacillati</taxon>
        <taxon>Bacillota</taxon>
        <taxon>Bacilli</taxon>
        <taxon>Bacillales</taxon>
        <taxon>Paenibacillaceae</taxon>
        <taxon>Paenibacillus</taxon>
    </lineage>
</organism>
<feature type="chain" id="PRO_5017250034" evidence="1">
    <location>
        <begin position="23"/>
        <end position="150"/>
    </location>
</feature>
<name>A0A3A3GQX4_PANTH</name>